<evidence type="ECO:0000256" key="1">
    <source>
        <dbReference type="SAM" id="MobiDB-lite"/>
    </source>
</evidence>
<dbReference type="RefSeq" id="WP_119833256.1">
    <property type="nucleotide sequence ID" value="NZ_QYUL01000004.1"/>
</dbReference>
<gene>
    <name evidence="2" type="ORF">D3877_23580</name>
</gene>
<comment type="caution">
    <text evidence="2">The sequence shown here is derived from an EMBL/GenBank/DDBJ whole genome shotgun (WGS) entry which is preliminary data.</text>
</comment>
<name>A0A418VPD6_9PROT</name>
<evidence type="ECO:0000313" key="3">
    <source>
        <dbReference type="Proteomes" id="UP000283458"/>
    </source>
</evidence>
<feature type="region of interest" description="Disordered" evidence="1">
    <location>
        <begin position="83"/>
        <end position="147"/>
    </location>
</feature>
<protein>
    <submittedName>
        <fullName evidence="2">Uncharacterized protein</fullName>
    </submittedName>
</protein>
<sequence>MSRYDSVREYIAGQMPDTVKRLISLATLDLNEGPVFLDAEGERCGPFDDGAKRFDFSTACREIGAFFEDIGCLYVDEDGGLHTAEPEATVEVEENPDHDPDDPDSEPEIEVRYGPTPIGKSPHPDRRLGRRIARPTSLTRSPSHAAH</sequence>
<accession>A0A418VPD6</accession>
<dbReference type="EMBL" id="QYUL01000004">
    <property type="protein sequence ID" value="RJF78114.1"/>
    <property type="molecule type" value="Genomic_DNA"/>
</dbReference>
<reference evidence="2 3" key="1">
    <citation type="submission" date="2018-09" db="EMBL/GenBank/DDBJ databases">
        <authorList>
            <person name="Zhu H."/>
        </authorList>
    </citation>
    <scope>NUCLEOTIDE SEQUENCE [LARGE SCALE GENOMIC DNA]</scope>
    <source>
        <strain evidence="2 3">K2W22B-5</strain>
    </source>
</reference>
<dbReference type="Proteomes" id="UP000283458">
    <property type="component" value="Unassembled WGS sequence"/>
</dbReference>
<proteinExistence type="predicted"/>
<dbReference type="AlphaFoldDB" id="A0A418VPD6"/>
<evidence type="ECO:0000313" key="2">
    <source>
        <dbReference type="EMBL" id="RJF78114.1"/>
    </source>
</evidence>
<feature type="compositionally biased region" description="Acidic residues" evidence="1">
    <location>
        <begin position="88"/>
        <end position="108"/>
    </location>
</feature>
<dbReference type="OrthoDB" id="9972408at2"/>
<organism evidence="2 3">
    <name type="scientific">Azospirillum cavernae</name>
    <dbReference type="NCBI Taxonomy" id="2320860"/>
    <lineage>
        <taxon>Bacteria</taxon>
        <taxon>Pseudomonadati</taxon>
        <taxon>Pseudomonadota</taxon>
        <taxon>Alphaproteobacteria</taxon>
        <taxon>Rhodospirillales</taxon>
        <taxon>Azospirillaceae</taxon>
        <taxon>Azospirillum</taxon>
    </lineage>
</organism>
<feature type="compositionally biased region" description="Polar residues" evidence="1">
    <location>
        <begin position="136"/>
        <end position="147"/>
    </location>
</feature>
<keyword evidence="3" id="KW-1185">Reference proteome</keyword>